<dbReference type="InterPro" id="IPR020449">
    <property type="entry name" value="Tscrpt_reg_AraC-type_HTH"/>
</dbReference>
<dbReference type="PANTHER" id="PTHR43280">
    <property type="entry name" value="ARAC-FAMILY TRANSCRIPTIONAL REGULATOR"/>
    <property type="match status" value="1"/>
</dbReference>
<dbReference type="PANTHER" id="PTHR43280:SF28">
    <property type="entry name" value="HTH-TYPE TRANSCRIPTIONAL ACTIVATOR RHAS"/>
    <property type="match status" value="1"/>
</dbReference>
<dbReference type="SMART" id="SM00342">
    <property type="entry name" value="HTH_ARAC"/>
    <property type="match status" value="1"/>
</dbReference>
<dbReference type="Gene3D" id="2.60.120.10">
    <property type="entry name" value="Jelly Rolls"/>
    <property type="match status" value="1"/>
</dbReference>
<evidence type="ECO:0000313" key="6">
    <source>
        <dbReference type="Proteomes" id="UP001321861"/>
    </source>
</evidence>
<dbReference type="InterPro" id="IPR014710">
    <property type="entry name" value="RmlC-like_jellyroll"/>
</dbReference>
<evidence type="ECO:0000256" key="1">
    <source>
        <dbReference type="ARBA" id="ARBA00023015"/>
    </source>
</evidence>
<dbReference type="GO" id="GO:0003700">
    <property type="term" value="F:DNA-binding transcription factor activity"/>
    <property type="evidence" value="ECO:0007669"/>
    <property type="project" value="InterPro"/>
</dbReference>
<dbReference type="PRINTS" id="PR00032">
    <property type="entry name" value="HTHARAC"/>
</dbReference>
<evidence type="ECO:0000256" key="2">
    <source>
        <dbReference type="ARBA" id="ARBA00023125"/>
    </source>
</evidence>
<feature type="domain" description="HTH araC/xylS-type" evidence="4">
    <location>
        <begin position="242"/>
        <end position="339"/>
    </location>
</feature>
<dbReference type="InterPro" id="IPR011051">
    <property type="entry name" value="RmlC_Cupin_sf"/>
</dbReference>
<keyword evidence="3" id="KW-0804">Transcription</keyword>
<dbReference type="SUPFAM" id="SSF51182">
    <property type="entry name" value="RmlC-like cupins"/>
    <property type="match status" value="1"/>
</dbReference>
<dbReference type="Gene3D" id="1.10.10.60">
    <property type="entry name" value="Homeodomain-like"/>
    <property type="match status" value="2"/>
</dbReference>
<evidence type="ECO:0000259" key="4">
    <source>
        <dbReference type="PROSITE" id="PS01124"/>
    </source>
</evidence>
<proteinExistence type="predicted"/>
<keyword evidence="6" id="KW-1185">Reference proteome</keyword>
<dbReference type="EMBL" id="AP026802">
    <property type="protein sequence ID" value="BDR58953.1"/>
    <property type="molecule type" value="Genomic_DNA"/>
</dbReference>
<dbReference type="InterPro" id="IPR018062">
    <property type="entry name" value="HTH_AraC-typ_CS"/>
</dbReference>
<keyword evidence="2" id="KW-0238">DNA-binding</keyword>
<name>A0AAU9DXU3_9LACO</name>
<dbReference type="PROSITE" id="PS00041">
    <property type="entry name" value="HTH_ARAC_FAMILY_1"/>
    <property type="match status" value="1"/>
</dbReference>
<dbReference type="PROSITE" id="PS01124">
    <property type="entry name" value="HTH_ARAC_FAMILY_2"/>
    <property type="match status" value="1"/>
</dbReference>
<sequence>MNKKNLIKLLYSLSESEKKYRDHPEKRDDFFKKIYSSDFLKSEIPTFDLTNFHHENKFFLAGHEHGFFTHSNIEFAEHTRFSHPPLHRHHHIEMTYVYHGSCQQIIQNKQIELKAGDFCLLDSNVAHTIFDANYEDIIINIVMQKEFFNNGFLSRLANFSMIPSFILNAISSDNHQENYLILHANDLNRSNEIVEKMLLEYIRNDLYSQETIRSYMIIFLTNLLRDLSVIKVNTKQENSVVLSILKYIEDHFQTCTLQEVGEIFNYHPNYLANLLKEETGQTFKNLVIKQKINQAQNMLQNTDLPVNEIAENIGYKNLTFFYRKFREVTGMNPREFRNKN</sequence>
<reference evidence="5 6" key="1">
    <citation type="journal article" date="2023" name="Microbiol. Spectr.">
        <title>Symbiosis of Carpenter Bees with Uncharacterized Lactic Acid Bacteria Showing NAD Auxotrophy.</title>
        <authorList>
            <person name="Kawasaki S."/>
            <person name="Ozawa K."/>
            <person name="Mori T."/>
            <person name="Yamamoto A."/>
            <person name="Ito M."/>
            <person name="Ohkuma M."/>
            <person name="Sakamoto M."/>
            <person name="Matsutani M."/>
        </authorList>
    </citation>
    <scope>NUCLEOTIDE SEQUENCE [LARGE SCALE GENOMIC DNA]</scope>
    <source>
        <strain evidence="5 6">XA3</strain>
    </source>
</reference>
<dbReference type="Pfam" id="PF12833">
    <property type="entry name" value="HTH_18"/>
    <property type="match status" value="1"/>
</dbReference>
<dbReference type="InterPro" id="IPR009057">
    <property type="entry name" value="Homeodomain-like_sf"/>
</dbReference>
<dbReference type="Proteomes" id="UP001321861">
    <property type="component" value="Chromosome"/>
</dbReference>
<dbReference type="AlphaFoldDB" id="A0AAU9DXU3"/>
<accession>A0AAU9DXU3</accession>
<keyword evidence="1" id="KW-0805">Transcription regulation</keyword>
<organism evidence="5 6">
    <name type="scientific">Xylocopilactobacillus apicola</name>
    <dbReference type="NCBI Taxonomy" id="2932184"/>
    <lineage>
        <taxon>Bacteria</taxon>
        <taxon>Bacillati</taxon>
        <taxon>Bacillota</taxon>
        <taxon>Bacilli</taxon>
        <taxon>Lactobacillales</taxon>
        <taxon>Lactobacillaceae</taxon>
        <taxon>Xylocopilactobacillus</taxon>
    </lineage>
</organism>
<gene>
    <name evidence="5" type="ORF">XA3_13940</name>
</gene>
<dbReference type="RefSeq" id="WP_317634773.1">
    <property type="nucleotide sequence ID" value="NZ_AP026802.1"/>
</dbReference>
<dbReference type="SUPFAM" id="SSF46689">
    <property type="entry name" value="Homeodomain-like"/>
    <property type="match status" value="1"/>
</dbReference>
<evidence type="ECO:0000256" key="3">
    <source>
        <dbReference type="ARBA" id="ARBA00023163"/>
    </source>
</evidence>
<dbReference type="InterPro" id="IPR018060">
    <property type="entry name" value="HTH_AraC"/>
</dbReference>
<evidence type="ECO:0000313" key="5">
    <source>
        <dbReference type="EMBL" id="BDR58953.1"/>
    </source>
</evidence>
<dbReference type="InterPro" id="IPR013096">
    <property type="entry name" value="Cupin_2"/>
</dbReference>
<protein>
    <submittedName>
        <fullName evidence="5">AraC family transcriptional regulator</fullName>
    </submittedName>
</protein>
<dbReference type="Pfam" id="PF07883">
    <property type="entry name" value="Cupin_2"/>
    <property type="match status" value="1"/>
</dbReference>
<dbReference type="GO" id="GO:0043565">
    <property type="term" value="F:sequence-specific DNA binding"/>
    <property type="evidence" value="ECO:0007669"/>
    <property type="project" value="InterPro"/>
</dbReference>
<dbReference type="KEGG" id="xap:XA3_13940"/>